<gene>
    <name evidence="1" type="ORF">Pla108_18750</name>
</gene>
<dbReference type="AlphaFoldDB" id="A0A5C6AHP3"/>
<accession>A0A5C6AHP3</accession>
<dbReference type="Gene3D" id="1.10.1330.10">
    <property type="entry name" value="Dockerin domain"/>
    <property type="match status" value="1"/>
</dbReference>
<evidence type="ECO:0000313" key="2">
    <source>
        <dbReference type="Proteomes" id="UP000317421"/>
    </source>
</evidence>
<organism evidence="1 2">
    <name type="scientific">Botrimarina colliarenosi</name>
    <dbReference type="NCBI Taxonomy" id="2528001"/>
    <lineage>
        <taxon>Bacteria</taxon>
        <taxon>Pseudomonadati</taxon>
        <taxon>Planctomycetota</taxon>
        <taxon>Planctomycetia</taxon>
        <taxon>Pirellulales</taxon>
        <taxon>Lacipirellulaceae</taxon>
        <taxon>Botrimarina</taxon>
    </lineage>
</organism>
<dbReference type="OrthoDB" id="227994at2"/>
<dbReference type="RefSeq" id="WP_146444634.1">
    <property type="nucleotide sequence ID" value="NZ_SJPR01000002.1"/>
</dbReference>
<protein>
    <submittedName>
        <fullName evidence="1">PEP-CTERM motif protein</fullName>
    </submittedName>
</protein>
<dbReference type="EMBL" id="SJPR01000002">
    <property type="protein sequence ID" value="TWT97723.1"/>
    <property type="molecule type" value="Genomic_DNA"/>
</dbReference>
<sequence>MLCHHRILDWGRLTASVALLVLATTTARAIDLESFEFNDASETLLGEATNAANPGNLWVEDAGMAPSDVRGGSYNIVKPSGDVDTNYLQIANVTSGSVWYTVRMSEWNFVNFIAADPEQFRISFLNDDDADFGSTVTAEARIERDTTTGEIVVSGLAIGSGSTNLPASDVVSTIQSGPFTLSLKFDKDSDTYAVYYKDGSNATRVLGRGLSSPGRDANSIRMVANNNFGDGSFDYPDFTDEVFSIDRLAVSDTSPFSDLLTLEVDRTTGGMTLRNTSGATVTGWEGYTIQSNGGSLNPAGWDPIGASVTTSTASELGETFASQSLTSGGTVSLSTPTGAWLASPFEDLSMELLLTGGATRSVDVTFVGGAGRYEFGDLNTDGVINVSDYVLLAANAETSLAGLTAAAQVLAGDLDGDGQNSLLDFGQFKSLYENANGVGSFALMVASIPEPTSLGLAVAGVLFTLTRRRRSSVPASPSAGPTPMRPLTLAALFVGVALASVSAPSSAAILEDFLFNESLGTTLDGTTNSAGSGNSWVVDPDLTDTATTGVGQLRVGNSTTSLESNYLDITNITTGKAWLVVDIAGWSFNTDTVNPANFDPANLEQIRFGFLNNDNDPPSGSTLSGQFQIERTSTGDIQLIGSTAGSGSSNIAGAYALTTSRATPFTVALEVDVTDGVDSYSVYYRDGASGFTPLGTGSIAPGRDANSIRFAVSDSFAGDGEFFDIDRIYLTDTNPLGEVAPTTLILEVNSLTGGVSIINPTDSAVRFDSYRIASDSGRLSTAPWVSLTDQKADAVGAGAGQTWTEAGGSGPTVLAESFLLGDSELVAGELMALGQVYAGGAEDLTLQYRDVATGAVVTVAATYVTTPLRGDYNSDGKVDAADYTLWRDGGGAADGNLDGAVNTADYFVWSANYGATSASNAAAIPEPTTLLTIAVAWGVAASHTLSRRR</sequence>
<dbReference type="Proteomes" id="UP000317421">
    <property type="component" value="Unassembled WGS sequence"/>
</dbReference>
<evidence type="ECO:0000313" key="1">
    <source>
        <dbReference type="EMBL" id="TWT97723.1"/>
    </source>
</evidence>
<dbReference type="PROSITE" id="PS00018">
    <property type="entry name" value="EF_HAND_1"/>
    <property type="match status" value="1"/>
</dbReference>
<comment type="caution">
    <text evidence="1">The sequence shown here is derived from an EMBL/GenBank/DDBJ whole genome shotgun (WGS) entry which is preliminary data.</text>
</comment>
<dbReference type="InterPro" id="IPR036439">
    <property type="entry name" value="Dockerin_dom_sf"/>
</dbReference>
<proteinExistence type="predicted"/>
<dbReference type="InterPro" id="IPR018247">
    <property type="entry name" value="EF_Hand_1_Ca_BS"/>
</dbReference>
<dbReference type="SUPFAM" id="SSF63446">
    <property type="entry name" value="Type I dockerin domain"/>
    <property type="match status" value="2"/>
</dbReference>
<reference evidence="1 2" key="1">
    <citation type="submission" date="2019-02" db="EMBL/GenBank/DDBJ databases">
        <title>Deep-cultivation of Planctomycetes and their phenomic and genomic characterization uncovers novel biology.</title>
        <authorList>
            <person name="Wiegand S."/>
            <person name="Jogler M."/>
            <person name="Boedeker C."/>
            <person name="Pinto D."/>
            <person name="Vollmers J."/>
            <person name="Rivas-Marin E."/>
            <person name="Kohn T."/>
            <person name="Peeters S.H."/>
            <person name="Heuer A."/>
            <person name="Rast P."/>
            <person name="Oberbeckmann S."/>
            <person name="Bunk B."/>
            <person name="Jeske O."/>
            <person name="Meyerdierks A."/>
            <person name="Storesund J.E."/>
            <person name="Kallscheuer N."/>
            <person name="Luecker S."/>
            <person name="Lage O.M."/>
            <person name="Pohl T."/>
            <person name="Merkel B.J."/>
            <person name="Hornburger P."/>
            <person name="Mueller R.-W."/>
            <person name="Bruemmer F."/>
            <person name="Labrenz M."/>
            <person name="Spormann A.M."/>
            <person name="Op Den Camp H."/>
            <person name="Overmann J."/>
            <person name="Amann R."/>
            <person name="Jetten M.S.M."/>
            <person name="Mascher T."/>
            <person name="Medema M.H."/>
            <person name="Devos D.P."/>
            <person name="Kaster A.-K."/>
            <person name="Ovreas L."/>
            <person name="Rohde M."/>
            <person name="Galperin M.Y."/>
            <person name="Jogler C."/>
        </authorList>
    </citation>
    <scope>NUCLEOTIDE SEQUENCE [LARGE SCALE GENOMIC DNA]</scope>
    <source>
        <strain evidence="1 2">Pla108</strain>
    </source>
</reference>
<name>A0A5C6AHP3_9BACT</name>
<keyword evidence="2" id="KW-1185">Reference proteome</keyword>
<dbReference type="GO" id="GO:0000272">
    <property type="term" value="P:polysaccharide catabolic process"/>
    <property type="evidence" value="ECO:0007669"/>
    <property type="project" value="InterPro"/>
</dbReference>